<feature type="non-terminal residue" evidence="3">
    <location>
        <position position="1"/>
    </location>
</feature>
<dbReference type="InterPro" id="IPR023210">
    <property type="entry name" value="NADP_OxRdtase_dom"/>
</dbReference>
<dbReference type="Pfam" id="PF00248">
    <property type="entry name" value="Aldo_ket_red"/>
    <property type="match status" value="1"/>
</dbReference>
<protein>
    <submittedName>
        <fullName evidence="3">Oxidoreductase</fullName>
    </submittedName>
</protein>
<organism evidence="3 4">
    <name type="scientific">Sistotremastrum niveocremeum HHB9708</name>
    <dbReference type="NCBI Taxonomy" id="1314777"/>
    <lineage>
        <taxon>Eukaryota</taxon>
        <taxon>Fungi</taxon>
        <taxon>Dikarya</taxon>
        <taxon>Basidiomycota</taxon>
        <taxon>Agaricomycotina</taxon>
        <taxon>Agaricomycetes</taxon>
        <taxon>Sistotremastrales</taxon>
        <taxon>Sistotremastraceae</taxon>
        <taxon>Sertulicium</taxon>
        <taxon>Sertulicium niveocremeum</taxon>
    </lineage>
</organism>
<dbReference type="PANTHER" id="PTHR43364:SF4">
    <property type="entry name" value="NAD(P)-LINKED OXIDOREDUCTASE SUPERFAMILY PROTEIN"/>
    <property type="match status" value="1"/>
</dbReference>
<sequence length="343" mass="38584">VRLGNSGLKVSRIILGMMTYGSAEWQPWVRDEKLGMEHIKAAYDAGIQTFDTANVYSNGLSESILGKAIKEYKEYNLPREEIVVMTKVFFTVGKAPSVSFFEGSTSTPDQSGYVNQHGLSRKHIFDSVKASLTRLQLDYIDVLQCHRFDPDTPIEETMKALHDVVQAGYVRYIGMSSCYAYQFNAMQNYAIQNHLTPFISMQNHYNLVYREEEREMMPTLKQFGVSSIPWSPLARGLLARSSTAETRRGKEDNWTGSMYDRASLGNSEIIKRVEEIAKKRGNSMAQIAVAWILSKDVVAAPVLGTTSVENLKDILGAINIKLDESEVKYLEEPYVVQAIVGHL</sequence>
<feature type="domain" description="NADP-dependent oxidoreductase" evidence="2">
    <location>
        <begin position="12"/>
        <end position="332"/>
    </location>
</feature>
<dbReference type="GO" id="GO:0005829">
    <property type="term" value="C:cytosol"/>
    <property type="evidence" value="ECO:0007669"/>
    <property type="project" value="UniProtKB-ARBA"/>
</dbReference>
<evidence type="ECO:0000313" key="4">
    <source>
        <dbReference type="Proteomes" id="UP000076722"/>
    </source>
</evidence>
<dbReference type="SUPFAM" id="SSF51430">
    <property type="entry name" value="NAD(P)-linked oxidoreductase"/>
    <property type="match status" value="1"/>
</dbReference>
<dbReference type="Gene3D" id="3.20.20.100">
    <property type="entry name" value="NADP-dependent oxidoreductase domain"/>
    <property type="match status" value="1"/>
</dbReference>
<evidence type="ECO:0000313" key="3">
    <source>
        <dbReference type="EMBL" id="KZS87848.1"/>
    </source>
</evidence>
<dbReference type="EMBL" id="KV419443">
    <property type="protein sequence ID" value="KZS87848.1"/>
    <property type="molecule type" value="Genomic_DNA"/>
</dbReference>
<accession>A0A164NMH4</accession>
<name>A0A164NMH4_9AGAM</name>
<dbReference type="GO" id="GO:0016491">
    <property type="term" value="F:oxidoreductase activity"/>
    <property type="evidence" value="ECO:0007669"/>
    <property type="project" value="UniProtKB-KW"/>
</dbReference>
<dbReference type="InterPro" id="IPR050523">
    <property type="entry name" value="AKR_Detox_Biosynth"/>
</dbReference>
<reference evidence="3 4" key="1">
    <citation type="journal article" date="2016" name="Mol. Biol. Evol.">
        <title>Comparative Genomics of Early-Diverging Mushroom-Forming Fungi Provides Insights into the Origins of Lignocellulose Decay Capabilities.</title>
        <authorList>
            <person name="Nagy L.G."/>
            <person name="Riley R."/>
            <person name="Tritt A."/>
            <person name="Adam C."/>
            <person name="Daum C."/>
            <person name="Floudas D."/>
            <person name="Sun H."/>
            <person name="Yadav J.S."/>
            <person name="Pangilinan J."/>
            <person name="Larsson K.H."/>
            <person name="Matsuura K."/>
            <person name="Barry K."/>
            <person name="Labutti K."/>
            <person name="Kuo R."/>
            <person name="Ohm R.A."/>
            <person name="Bhattacharya S.S."/>
            <person name="Shirouzu T."/>
            <person name="Yoshinaga Y."/>
            <person name="Martin F.M."/>
            <person name="Grigoriev I.V."/>
            <person name="Hibbett D.S."/>
        </authorList>
    </citation>
    <scope>NUCLEOTIDE SEQUENCE [LARGE SCALE GENOMIC DNA]</scope>
    <source>
        <strain evidence="3 4">HHB9708</strain>
    </source>
</reference>
<keyword evidence="4" id="KW-1185">Reference proteome</keyword>
<dbReference type="PANTHER" id="PTHR43364">
    <property type="entry name" value="NADH-SPECIFIC METHYLGLYOXAL REDUCTASE-RELATED"/>
    <property type="match status" value="1"/>
</dbReference>
<dbReference type="STRING" id="1314777.A0A164NMH4"/>
<evidence type="ECO:0000256" key="1">
    <source>
        <dbReference type="ARBA" id="ARBA00023002"/>
    </source>
</evidence>
<dbReference type="CDD" id="cd19079">
    <property type="entry name" value="AKR_EcYajO-like"/>
    <property type="match status" value="1"/>
</dbReference>
<gene>
    <name evidence="3" type="ORF">SISNIDRAFT_419013</name>
</gene>
<dbReference type="Proteomes" id="UP000076722">
    <property type="component" value="Unassembled WGS sequence"/>
</dbReference>
<proteinExistence type="predicted"/>
<dbReference type="FunFam" id="3.20.20.100:FF:000004">
    <property type="entry name" value="Oxidoreductase, aldo/keto reductase"/>
    <property type="match status" value="1"/>
</dbReference>
<evidence type="ECO:0000259" key="2">
    <source>
        <dbReference type="Pfam" id="PF00248"/>
    </source>
</evidence>
<dbReference type="OrthoDB" id="48988at2759"/>
<keyword evidence="1" id="KW-0560">Oxidoreductase</keyword>
<dbReference type="AlphaFoldDB" id="A0A164NMH4"/>
<dbReference type="InterPro" id="IPR036812">
    <property type="entry name" value="NAD(P)_OxRdtase_dom_sf"/>
</dbReference>